<dbReference type="InterPro" id="IPR003661">
    <property type="entry name" value="HisK_dim/P_dom"/>
</dbReference>
<keyword evidence="9" id="KW-0902">Two-component regulatory system</keyword>
<evidence type="ECO:0000256" key="3">
    <source>
        <dbReference type="ARBA" id="ARBA00012438"/>
    </source>
</evidence>
<dbReference type="PROSITE" id="PS50109">
    <property type="entry name" value="HIS_KIN"/>
    <property type="match status" value="1"/>
</dbReference>
<organism evidence="14 15">
    <name type="scientific">Salinisphaera hydrothermalis (strain C41B8)</name>
    <dbReference type="NCBI Taxonomy" id="1304275"/>
    <lineage>
        <taxon>Bacteria</taxon>
        <taxon>Pseudomonadati</taxon>
        <taxon>Pseudomonadota</taxon>
        <taxon>Gammaproteobacteria</taxon>
        <taxon>Salinisphaerales</taxon>
        <taxon>Salinisphaeraceae</taxon>
        <taxon>Salinisphaera</taxon>
    </lineage>
</organism>
<dbReference type="PRINTS" id="PR00344">
    <property type="entry name" value="BCTRLSENSOR"/>
</dbReference>
<keyword evidence="10 11" id="KW-0472">Membrane</keyword>
<evidence type="ECO:0000256" key="10">
    <source>
        <dbReference type="ARBA" id="ARBA00023136"/>
    </source>
</evidence>
<keyword evidence="15" id="KW-1185">Reference proteome</keyword>
<protein>
    <recommendedName>
        <fullName evidence="3">histidine kinase</fullName>
        <ecNumber evidence="3">2.7.13.3</ecNumber>
    </recommendedName>
</protein>
<dbReference type="AlphaFoldDB" id="A0A084IIL3"/>
<dbReference type="Pfam" id="PF02518">
    <property type="entry name" value="HATPase_c"/>
    <property type="match status" value="1"/>
</dbReference>
<evidence type="ECO:0000256" key="7">
    <source>
        <dbReference type="ARBA" id="ARBA00022777"/>
    </source>
</evidence>
<dbReference type="Pfam" id="PF00672">
    <property type="entry name" value="HAMP"/>
    <property type="match status" value="1"/>
</dbReference>
<sequence length="486" mass="53540">MRRWSSLRSICHLPVIRINLGAKLFTAIFATSVASVIAMGAIASYNLSTGFVGYLNQQALARTKALEKPLIRAYESDGGSWRFMRNDPRRWFDILRTSTFDPSRHAPPAADLLGANLRIGLFDASGRHVIGAPRDPEQGEPRWLALKRANGQLIGWLMLTPIQKATSQADVQFQRRQSTAIWLFAGIALMLSALLAWLLARTLLTPIRRIADATHRLAAGYYDARVTLGRGDEIGRLALDFNHLADTLARNEAMRRRMMADISHELRTPLSVLRGELEALEDGVRPFTPEATRSLTSEIGLLSQLVDDLYELSLSDAGALAYRKTEIDVTALLGDLEESHRGRFAQADLCIHWELPETPVWLLADEDRLIQLFQNLLENSLRYTNAGGEVRVRMQTADGSIEVWLEDSAPGVDAGERERMFERFYRADVSRSRASGGSGLGLAICRNIVEAHGGTIVARASELGGVGVCVTLPLGAPRASRGAYAG</sequence>
<dbReference type="Proteomes" id="UP000028302">
    <property type="component" value="Unassembled WGS sequence"/>
</dbReference>
<feature type="transmembrane region" description="Helical" evidence="11">
    <location>
        <begin position="20"/>
        <end position="45"/>
    </location>
</feature>
<evidence type="ECO:0000256" key="5">
    <source>
        <dbReference type="ARBA" id="ARBA00022679"/>
    </source>
</evidence>
<evidence type="ECO:0000313" key="14">
    <source>
        <dbReference type="EMBL" id="KEZ76547.1"/>
    </source>
</evidence>
<dbReference type="CDD" id="cd06225">
    <property type="entry name" value="HAMP"/>
    <property type="match status" value="1"/>
</dbReference>
<name>A0A084IIL3_SALHC</name>
<dbReference type="PROSITE" id="PS50885">
    <property type="entry name" value="HAMP"/>
    <property type="match status" value="1"/>
</dbReference>
<evidence type="ECO:0000313" key="15">
    <source>
        <dbReference type="Proteomes" id="UP000028302"/>
    </source>
</evidence>
<dbReference type="SMART" id="SM00388">
    <property type="entry name" value="HisKA"/>
    <property type="match status" value="1"/>
</dbReference>
<dbReference type="InterPro" id="IPR036097">
    <property type="entry name" value="HisK_dim/P_sf"/>
</dbReference>
<dbReference type="InterPro" id="IPR050428">
    <property type="entry name" value="TCS_sensor_his_kinase"/>
</dbReference>
<reference evidence="14 15" key="1">
    <citation type="submission" date="2013-03" db="EMBL/GenBank/DDBJ databases">
        <title>Salinisphaera hydrothermalis C41B8 Genome Sequencing.</title>
        <authorList>
            <person name="Li C."/>
            <person name="Lai Q."/>
            <person name="Shao Z."/>
        </authorList>
    </citation>
    <scope>NUCLEOTIDE SEQUENCE [LARGE SCALE GENOMIC DNA]</scope>
    <source>
        <strain evidence="14 15">C41B8</strain>
    </source>
</reference>
<keyword evidence="5" id="KW-0808">Transferase</keyword>
<evidence type="ECO:0000256" key="1">
    <source>
        <dbReference type="ARBA" id="ARBA00000085"/>
    </source>
</evidence>
<dbReference type="Gene3D" id="1.10.287.130">
    <property type="match status" value="1"/>
</dbReference>
<evidence type="ECO:0000256" key="2">
    <source>
        <dbReference type="ARBA" id="ARBA00004370"/>
    </source>
</evidence>
<feature type="domain" description="HAMP" evidence="13">
    <location>
        <begin position="201"/>
        <end position="253"/>
    </location>
</feature>
<dbReference type="SMART" id="SM00387">
    <property type="entry name" value="HATPase_c"/>
    <property type="match status" value="1"/>
</dbReference>
<dbReference type="InterPro" id="IPR005467">
    <property type="entry name" value="His_kinase_dom"/>
</dbReference>
<keyword evidence="6 11" id="KW-0812">Transmembrane</keyword>
<dbReference type="SUPFAM" id="SSF55874">
    <property type="entry name" value="ATPase domain of HSP90 chaperone/DNA topoisomerase II/histidine kinase"/>
    <property type="match status" value="1"/>
</dbReference>
<keyword evidence="4" id="KW-0597">Phosphoprotein</keyword>
<feature type="domain" description="Histidine kinase" evidence="12">
    <location>
        <begin position="261"/>
        <end position="476"/>
    </location>
</feature>
<dbReference type="GO" id="GO:0000155">
    <property type="term" value="F:phosphorelay sensor kinase activity"/>
    <property type="evidence" value="ECO:0007669"/>
    <property type="project" value="InterPro"/>
</dbReference>
<dbReference type="InterPro" id="IPR003660">
    <property type="entry name" value="HAMP_dom"/>
</dbReference>
<dbReference type="CDD" id="cd00082">
    <property type="entry name" value="HisKA"/>
    <property type="match status" value="1"/>
</dbReference>
<dbReference type="OrthoDB" id="9804645at2"/>
<dbReference type="PATRIC" id="fig|1304275.5.peg.2967"/>
<dbReference type="EMBL" id="APNK01000027">
    <property type="protein sequence ID" value="KEZ76547.1"/>
    <property type="molecule type" value="Genomic_DNA"/>
</dbReference>
<dbReference type="SUPFAM" id="SSF158472">
    <property type="entry name" value="HAMP domain-like"/>
    <property type="match status" value="1"/>
</dbReference>
<evidence type="ECO:0000256" key="8">
    <source>
        <dbReference type="ARBA" id="ARBA00022989"/>
    </source>
</evidence>
<evidence type="ECO:0000256" key="9">
    <source>
        <dbReference type="ARBA" id="ARBA00023012"/>
    </source>
</evidence>
<dbReference type="STRING" id="1304275.C41B8_14510"/>
<dbReference type="InterPro" id="IPR036890">
    <property type="entry name" value="HATPase_C_sf"/>
</dbReference>
<dbReference type="InterPro" id="IPR003594">
    <property type="entry name" value="HATPase_dom"/>
</dbReference>
<dbReference type="Gene3D" id="3.30.565.10">
    <property type="entry name" value="Histidine kinase-like ATPase, C-terminal domain"/>
    <property type="match status" value="1"/>
</dbReference>
<comment type="catalytic activity">
    <reaction evidence="1">
        <text>ATP + protein L-histidine = ADP + protein N-phospho-L-histidine.</text>
        <dbReference type="EC" id="2.7.13.3"/>
    </reaction>
</comment>
<proteinExistence type="predicted"/>
<keyword evidence="8 11" id="KW-1133">Transmembrane helix</keyword>
<evidence type="ECO:0000256" key="6">
    <source>
        <dbReference type="ARBA" id="ARBA00022692"/>
    </source>
</evidence>
<dbReference type="FunFam" id="3.30.565.10:FF:000006">
    <property type="entry name" value="Sensor histidine kinase WalK"/>
    <property type="match status" value="1"/>
</dbReference>
<dbReference type="PANTHER" id="PTHR45436:SF5">
    <property type="entry name" value="SENSOR HISTIDINE KINASE TRCS"/>
    <property type="match status" value="1"/>
</dbReference>
<dbReference type="SUPFAM" id="SSF47384">
    <property type="entry name" value="Homodimeric domain of signal transducing histidine kinase"/>
    <property type="match status" value="1"/>
</dbReference>
<dbReference type="Pfam" id="PF00512">
    <property type="entry name" value="HisKA"/>
    <property type="match status" value="1"/>
</dbReference>
<evidence type="ECO:0000256" key="11">
    <source>
        <dbReference type="SAM" id="Phobius"/>
    </source>
</evidence>
<gene>
    <name evidence="14" type="ORF">C41B8_14510</name>
</gene>
<keyword evidence="7" id="KW-0418">Kinase</keyword>
<dbReference type="SMART" id="SM00304">
    <property type="entry name" value="HAMP"/>
    <property type="match status" value="1"/>
</dbReference>
<dbReference type="EC" id="2.7.13.3" evidence="3"/>
<dbReference type="eggNOG" id="COG2205">
    <property type="taxonomic scope" value="Bacteria"/>
</dbReference>
<dbReference type="Gene3D" id="6.10.340.10">
    <property type="match status" value="1"/>
</dbReference>
<evidence type="ECO:0000259" key="12">
    <source>
        <dbReference type="PROSITE" id="PS50109"/>
    </source>
</evidence>
<evidence type="ECO:0000259" key="13">
    <source>
        <dbReference type="PROSITE" id="PS50885"/>
    </source>
</evidence>
<accession>A0A084IIL3</accession>
<evidence type="ECO:0000256" key="4">
    <source>
        <dbReference type="ARBA" id="ARBA00022553"/>
    </source>
</evidence>
<comment type="caution">
    <text evidence="14">The sequence shown here is derived from an EMBL/GenBank/DDBJ whole genome shotgun (WGS) entry which is preliminary data.</text>
</comment>
<dbReference type="PANTHER" id="PTHR45436">
    <property type="entry name" value="SENSOR HISTIDINE KINASE YKOH"/>
    <property type="match status" value="1"/>
</dbReference>
<feature type="transmembrane region" description="Helical" evidence="11">
    <location>
        <begin position="180"/>
        <end position="200"/>
    </location>
</feature>
<dbReference type="GO" id="GO:0005886">
    <property type="term" value="C:plasma membrane"/>
    <property type="evidence" value="ECO:0007669"/>
    <property type="project" value="UniProtKB-ARBA"/>
</dbReference>
<comment type="subcellular location">
    <subcellularLocation>
        <location evidence="2">Membrane</location>
    </subcellularLocation>
</comment>
<dbReference type="InterPro" id="IPR004358">
    <property type="entry name" value="Sig_transdc_His_kin-like_C"/>
</dbReference>